<dbReference type="InterPro" id="IPR009057">
    <property type="entry name" value="Homeodomain-like_sf"/>
</dbReference>
<evidence type="ECO:0000256" key="4">
    <source>
        <dbReference type="PROSITE-ProRule" id="PRU00335"/>
    </source>
</evidence>
<evidence type="ECO:0000256" key="1">
    <source>
        <dbReference type="ARBA" id="ARBA00023015"/>
    </source>
</evidence>
<evidence type="ECO:0000256" key="3">
    <source>
        <dbReference type="ARBA" id="ARBA00023163"/>
    </source>
</evidence>
<name>A0A3M8DA64_9BACL</name>
<dbReference type="AlphaFoldDB" id="A0A3M8DA64"/>
<dbReference type="PANTHER" id="PTHR30055">
    <property type="entry name" value="HTH-TYPE TRANSCRIPTIONAL REGULATOR RUTR"/>
    <property type="match status" value="1"/>
</dbReference>
<keyword evidence="3" id="KW-0804">Transcription</keyword>
<dbReference type="GO" id="GO:0000976">
    <property type="term" value="F:transcription cis-regulatory region binding"/>
    <property type="evidence" value="ECO:0007669"/>
    <property type="project" value="TreeGrafter"/>
</dbReference>
<proteinExistence type="predicted"/>
<evidence type="ECO:0000259" key="5">
    <source>
        <dbReference type="PROSITE" id="PS50977"/>
    </source>
</evidence>
<feature type="DNA-binding region" description="H-T-H motif" evidence="4">
    <location>
        <begin position="32"/>
        <end position="51"/>
    </location>
</feature>
<keyword evidence="2 4" id="KW-0238">DNA-binding</keyword>
<dbReference type="InterPro" id="IPR001647">
    <property type="entry name" value="HTH_TetR"/>
</dbReference>
<dbReference type="InterPro" id="IPR041479">
    <property type="entry name" value="TetR_CgmR_C"/>
</dbReference>
<dbReference type="OrthoDB" id="9806334at2"/>
<dbReference type="Pfam" id="PF00440">
    <property type="entry name" value="TetR_N"/>
    <property type="match status" value="1"/>
</dbReference>
<dbReference type="GO" id="GO:0003700">
    <property type="term" value="F:DNA-binding transcription factor activity"/>
    <property type="evidence" value="ECO:0007669"/>
    <property type="project" value="TreeGrafter"/>
</dbReference>
<sequence>MKASPKSTVPTRQAILEAAYLLVQTEGIGRLTLDAVAAYASVSKGGLLYHFPSKEALIKGMIDHLFDRYHCEMEAGVPAEGDSPGQWSRSYVRATFRSEEQELKISAGLLAALVNNPVLLQPVRDYYQDWQSRMENDGIDPAIATICRLAADGLWFAEMFGLAPLEKNELRERVEQTLLRLSTEGRP</sequence>
<dbReference type="SUPFAM" id="SSF46689">
    <property type="entry name" value="Homeodomain-like"/>
    <property type="match status" value="1"/>
</dbReference>
<comment type="caution">
    <text evidence="6">The sequence shown here is derived from an EMBL/GenBank/DDBJ whole genome shotgun (WGS) entry which is preliminary data.</text>
</comment>
<dbReference type="PRINTS" id="PR00455">
    <property type="entry name" value="HTHTETR"/>
</dbReference>
<evidence type="ECO:0000256" key="2">
    <source>
        <dbReference type="ARBA" id="ARBA00023125"/>
    </source>
</evidence>
<dbReference type="PROSITE" id="PS50977">
    <property type="entry name" value="HTH_TETR_2"/>
    <property type="match status" value="1"/>
</dbReference>
<reference evidence="6 7" key="1">
    <citation type="submission" date="2018-10" db="EMBL/GenBank/DDBJ databases">
        <title>Phylogenomics of Brevibacillus.</title>
        <authorList>
            <person name="Dunlap C."/>
        </authorList>
    </citation>
    <scope>NUCLEOTIDE SEQUENCE [LARGE SCALE GENOMIC DNA]</scope>
    <source>
        <strain evidence="6 7">JCM 15716</strain>
    </source>
</reference>
<keyword evidence="7" id="KW-1185">Reference proteome</keyword>
<dbReference type="InterPro" id="IPR036271">
    <property type="entry name" value="Tet_transcr_reg_TetR-rel_C_sf"/>
</dbReference>
<gene>
    <name evidence="6" type="ORF">EDM56_19135</name>
</gene>
<dbReference type="RefSeq" id="WP_122919515.1">
    <property type="nucleotide sequence ID" value="NZ_RHHQ01000015.1"/>
</dbReference>
<dbReference type="PANTHER" id="PTHR30055:SF234">
    <property type="entry name" value="HTH-TYPE TRANSCRIPTIONAL REGULATOR BETI"/>
    <property type="match status" value="1"/>
</dbReference>
<evidence type="ECO:0000313" key="6">
    <source>
        <dbReference type="EMBL" id="RNB85030.1"/>
    </source>
</evidence>
<dbReference type="SUPFAM" id="SSF48498">
    <property type="entry name" value="Tetracyclin repressor-like, C-terminal domain"/>
    <property type="match status" value="1"/>
</dbReference>
<dbReference type="Proteomes" id="UP000271031">
    <property type="component" value="Unassembled WGS sequence"/>
</dbReference>
<keyword evidence="1" id="KW-0805">Transcription regulation</keyword>
<protein>
    <submittedName>
        <fullName evidence="6">TetR/AcrR family transcriptional regulator</fullName>
    </submittedName>
</protein>
<dbReference type="EMBL" id="RHHQ01000015">
    <property type="protein sequence ID" value="RNB85030.1"/>
    <property type="molecule type" value="Genomic_DNA"/>
</dbReference>
<dbReference type="Gene3D" id="1.10.357.10">
    <property type="entry name" value="Tetracycline Repressor, domain 2"/>
    <property type="match status" value="1"/>
</dbReference>
<dbReference type="InterPro" id="IPR050109">
    <property type="entry name" value="HTH-type_TetR-like_transc_reg"/>
</dbReference>
<dbReference type="Pfam" id="PF17937">
    <property type="entry name" value="TetR_C_28"/>
    <property type="match status" value="1"/>
</dbReference>
<organism evidence="6 7">
    <name type="scientific">Brevibacillus fluminis</name>
    <dbReference type="NCBI Taxonomy" id="511487"/>
    <lineage>
        <taxon>Bacteria</taxon>
        <taxon>Bacillati</taxon>
        <taxon>Bacillota</taxon>
        <taxon>Bacilli</taxon>
        <taxon>Bacillales</taxon>
        <taxon>Paenibacillaceae</taxon>
        <taxon>Brevibacillus</taxon>
    </lineage>
</organism>
<accession>A0A3M8DA64</accession>
<feature type="domain" description="HTH tetR-type" evidence="5">
    <location>
        <begin position="9"/>
        <end position="69"/>
    </location>
</feature>
<evidence type="ECO:0000313" key="7">
    <source>
        <dbReference type="Proteomes" id="UP000271031"/>
    </source>
</evidence>